<feature type="transmembrane region" description="Helical" evidence="4">
    <location>
        <begin position="100"/>
        <end position="123"/>
    </location>
</feature>
<dbReference type="InterPro" id="IPR020846">
    <property type="entry name" value="MFS_dom"/>
</dbReference>
<organism evidence="6 7">
    <name type="scientific">Ruegeria halocynthiae</name>
    <dbReference type="NCBI Taxonomy" id="985054"/>
    <lineage>
        <taxon>Bacteria</taxon>
        <taxon>Pseudomonadati</taxon>
        <taxon>Pseudomonadota</taxon>
        <taxon>Alphaproteobacteria</taxon>
        <taxon>Rhodobacterales</taxon>
        <taxon>Roseobacteraceae</taxon>
        <taxon>Ruegeria</taxon>
    </lineage>
</organism>
<feature type="transmembrane region" description="Helical" evidence="4">
    <location>
        <begin position="361"/>
        <end position="381"/>
    </location>
</feature>
<evidence type="ECO:0000313" key="6">
    <source>
        <dbReference type="EMBL" id="SDW35303.1"/>
    </source>
</evidence>
<feature type="transmembrane region" description="Helical" evidence="4">
    <location>
        <begin position="76"/>
        <end position="94"/>
    </location>
</feature>
<protein>
    <submittedName>
        <fullName evidence="6">Predicted arabinose efflux permease, MFS family</fullName>
    </submittedName>
</protein>
<evidence type="ECO:0000256" key="2">
    <source>
        <dbReference type="ARBA" id="ARBA00022989"/>
    </source>
</evidence>
<dbReference type="PROSITE" id="PS50850">
    <property type="entry name" value="MFS"/>
    <property type="match status" value="1"/>
</dbReference>
<dbReference type="RefSeq" id="WP_074734333.1">
    <property type="nucleotide sequence ID" value="NZ_FNNP01000001.1"/>
</dbReference>
<feature type="transmembrane region" description="Helical" evidence="4">
    <location>
        <begin position="281"/>
        <end position="311"/>
    </location>
</feature>
<sequence length="397" mass="41636">MSDSFRIFLQVILIWFAGLGAATQFAKIAVPFADIGLLYPDHAAVIGWLLSIISLMGAALGAISGAFTARIGPKRLLLSGLFLGGALSFLQANLPGFQLMLLSRVIEGLSHLAIVVAAPTLIAQITTGRARYNAMVLWSTFFGVAFALNAWLGLPIVNHYGLPAYFALHGGLMLVIAILVALSKLKIDIDQPDDMGWGLTAFLGVHLRTYRSPFISAPAIGWFFYTLTFVSLLAILPGRLPEGQGASIAALMPLAGIVLSWLLVPFLLTVLSCISVVNLGFALGIITIIALFLGAPLAFGCIALFAVLGLVQGGSFAAVPELNDTAETQALSYGAMAQMGNAGNLLGAPVLLAILMGANEASMFVAVAAFYGIAILVHLALAKRRKSTGLPGSNDLK</sequence>
<keyword evidence="3 4" id="KW-0472">Membrane</keyword>
<feature type="transmembrane region" description="Helical" evidence="4">
    <location>
        <begin position="135"/>
        <end position="154"/>
    </location>
</feature>
<evidence type="ECO:0000259" key="5">
    <source>
        <dbReference type="PROSITE" id="PS50850"/>
    </source>
</evidence>
<dbReference type="InterPro" id="IPR011701">
    <property type="entry name" value="MFS"/>
</dbReference>
<dbReference type="AlphaFoldDB" id="A0A1H2SUE6"/>
<dbReference type="STRING" id="985054.SAMN05444358_101595"/>
<feature type="domain" description="Major facilitator superfamily (MFS) profile" evidence="5">
    <location>
        <begin position="10"/>
        <end position="386"/>
    </location>
</feature>
<dbReference type="OrthoDB" id="6095882at2"/>
<keyword evidence="2 4" id="KW-1133">Transmembrane helix</keyword>
<evidence type="ECO:0000256" key="4">
    <source>
        <dbReference type="SAM" id="Phobius"/>
    </source>
</evidence>
<evidence type="ECO:0000256" key="3">
    <source>
        <dbReference type="ARBA" id="ARBA00023136"/>
    </source>
</evidence>
<dbReference type="EMBL" id="FNNP01000001">
    <property type="protein sequence ID" value="SDW35303.1"/>
    <property type="molecule type" value="Genomic_DNA"/>
</dbReference>
<feature type="transmembrane region" description="Helical" evidence="4">
    <location>
        <begin position="214"/>
        <end position="236"/>
    </location>
</feature>
<dbReference type="GO" id="GO:0022857">
    <property type="term" value="F:transmembrane transporter activity"/>
    <property type="evidence" value="ECO:0007669"/>
    <property type="project" value="InterPro"/>
</dbReference>
<dbReference type="Gene3D" id="1.20.1250.20">
    <property type="entry name" value="MFS general substrate transporter like domains"/>
    <property type="match status" value="1"/>
</dbReference>
<dbReference type="SUPFAM" id="SSF103473">
    <property type="entry name" value="MFS general substrate transporter"/>
    <property type="match status" value="1"/>
</dbReference>
<evidence type="ECO:0000313" key="7">
    <source>
        <dbReference type="Proteomes" id="UP000183400"/>
    </source>
</evidence>
<feature type="transmembrane region" description="Helical" evidence="4">
    <location>
        <begin position="248"/>
        <end position="274"/>
    </location>
</feature>
<gene>
    <name evidence="6" type="ORF">SAMN05444358_101595</name>
</gene>
<dbReference type="Proteomes" id="UP000183400">
    <property type="component" value="Unassembled WGS sequence"/>
</dbReference>
<proteinExistence type="predicted"/>
<evidence type="ECO:0000256" key="1">
    <source>
        <dbReference type="ARBA" id="ARBA00022692"/>
    </source>
</evidence>
<keyword evidence="1 4" id="KW-0812">Transmembrane</keyword>
<dbReference type="InterPro" id="IPR036259">
    <property type="entry name" value="MFS_trans_sf"/>
</dbReference>
<feature type="transmembrane region" description="Helical" evidence="4">
    <location>
        <begin position="160"/>
        <end position="182"/>
    </location>
</feature>
<name>A0A1H2SUE6_9RHOB</name>
<keyword evidence="7" id="KW-1185">Reference proteome</keyword>
<dbReference type="CDD" id="cd06174">
    <property type="entry name" value="MFS"/>
    <property type="match status" value="1"/>
</dbReference>
<feature type="transmembrane region" description="Helical" evidence="4">
    <location>
        <begin position="46"/>
        <end position="69"/>
    </location>
</feature>
<accession>A0A1H2SUE6</accession>
<reference evidence="7" key="1">
    <citation type="submission" date="2016-10" db="EMBL/GenBank/DDBJ databases">
        <authorList>
            <person name="Varghese N."/>
            <person name="Submissions S."/>
        </authorList>
    </citation>
    <scope>NUCLEOTIDE SEQUENCE [LARGE SCALE GENOMIC DNA]</scope>
    <source>
        <strain evidence="7">DSM 27839</strain>
    </source>
</reference>
<dbReference type="Pfam" id="PF07690">
    <property type="entry name" value="MFS_1"/>
    <property type="match status" value="1"/>
</dbReference>